<evidence type="ECO:0000313" key="3">
    <source>
        <dbReference type="EnsemblMetazoa" id="XP_038045407.1"/>
    </source>
</evidence>
<feature type="region of interest" description="Disordered" evidence="1">
    <location>
        <begin position="32"/>
        <end position="127"/>
    </location>
</feature>
<dbReference type="Proteomes" id="UP000887568">
    <property type="component" value="Unplaced"/>
</dbReference>
<proteinExistence type="predicted"/>
<evidence type="ECO:0000256" key="1">
    <source>
        <dbReference type="SAM" id="MobiDB-lite"/>
    </source>
</evidence>
<evidence type="ECO:0000313" key="4">
    <source>
        <dbReference type="Proteomes" id="UP000887568"/>
    </source>
</evidence>
<sequence length="216" mass="22486">MRCASGASYAIAFKMVLLSLVWLPQVPARVPATDLDISSSPPPPTRTTSSSSSSLSSPPAKPTQHYTLSSSSLFSKSMQSSDTASSHRDTSGHTESDNAKSPPSQNPLQRTAITTPPGPPSVFTSEGDAVLDRSTTSSGAEGALVYYGSSGSPGLRGTDLQSVSSTTASTNYVCDLKCGDVMARKQGICGCNAKLTGRPFLKSGIKRSALHRPMLN</sequence>
<organism evidence="3 4">
    <name type="scientific">Patiria miniata</name>
    <name type="common">Bat star</name>
    <name type="synonym">Asterina miniata</name>
    <dbReference type="NCBI Taxonomy" id="46514"/>
    <lineage>
        <taxon>Eukaryota</taxon>
        <taxon>Metazoa</taxon>
        <taxon>Echinodermata</taxon>
        <taxon>Eleutherozoa</taxon>
        <taxon>Asterozoa</taxon>
        <taxon>Asteroidea</taxon>
        <taxon>Valvatacea</taxon>
        <taxon>Valvatida</taxon>
        <taxon>Asterinidae</taxon>
        <taxon>Patiria</taxon>
    </lineage>
</organism>
<dbReference type="OMA" id="TNSETWT"/>
<dbReference type="RefSeq" id="XP_038045407.1">
    <property type="nucleotide sequence ID" value="XM_038189479.1"/>
</dbReference>
<keyword evidence="2" id="KW-0732">Signal</keyword>
<dbReference type="GeneID" id="119719989"/>
<feature type="signal peptide" evidence="2">
    <location>
        <begin position="1"/>
        <end position="28"/>
    </location>
</feature>
<evidence type="ECO:0000256" key="2">
    <source>
        <dbReference type="SAM" id="SignalP"/>
    </source>
</evidence>
<feature type="compositionally biased region" description="Low complexity" evidence="1">
    <location>
        <begin position="69"/>
        <end position="81"/>
    </location>
</feature>
<dbReference type="AlphaFoldDB" id="A0A913Z164"/>
<keyword evidence="4" id="KW-1185">Reference proteome</keyword>
<protein>
    <submittedName>
        <fullName evidence="3">Uncharacterized protein</fullName>
    </submittedName>
</protein>
<feature type="compositionally biased region" description="Basic and acidic residues" evidence="1">
    <location>
        <begin position="85"/>
        <end position="98"/>
    </location>
</feature>
<accession>A0A913Z164</accession>
<feature type="compositionally biased region" description="Polar residues" evidence="1">
    <location>
        <begin position="99"/>
        <end position="114"/>
    </location>
</feature>
<feature type="chain" id="PRO_5037023497" evidence="2">
    <location>
        <begin position="29"/>
        <end position="216"/>
    </location>
</feature>
<feature type="compositionally biased region" description="Low complexity" evidence="1">
    <location>
        <begin position="46"/>
        <end position="58"/>
    </location>
</feature>
<dbReference type="EnsemblMetazoa" id="XM_038189479.1">
    <property type="protein sequence ID" value="XP_038045407.1"/>
    <property type="gene ID" value="LOC119719989"/>
</dbReference>
<reference evidence="3" key="1">
    <citation type="submission" date="2022-11" db="UniProtKB">
        <authorList>
            <consortium name="EnsemblMetazoa"/>
        </authorList>
    </citation>
    <scope>IDENTIFICATION</scope>
</reference>
<name>A0A913Z164_PATMI</name>